<comment type="subcellular location">
    <subcellularLocation>
        <location evidence="2">Chromosome</location>
    </subcellularLocation>
    <subcellularLocation>
        <location evidence="1">Nucleus</location>
    </subcellularLocation>
</comment>
<gene>
    <name evidence="21" type="primary">TET3</name>
</gene>
<feature type="compositionally biased region" description="Low complexity" evidence="19">
    <location>
        <begin position="366"/>
        <end position="379"/>
    </location>
</feature>
<dbReference type="InterPro" id="IPR002857">
    <property type="entry name" value="Znf_CXXC"/>
</dbReference>
<evidence type="ECO:0000256" key="2">
    <source>
        <dbReference type="ARBA" id="ARBA00004286"/>
    </source>
</evidence>
<keyword evidence="9" id="KW-0156">Chromatin regulator</keyword>
<dbReference type="GO" id="GO:0008270">
    <property type="term" value="F:zinc ion binding"/>
    <property type="evidence" value="ECO:0007669"/>
    <property type="project" value="UniProtKB-UniRule"/>
</dbReference>
<evidence type="ECO:0000256" key="12">
    <source>
        <dbReference type="ARBA" id="ARBA00023004"/>
    </source>
</evidence>
<keyword evidence="13" id="KW-0238">DNA-binding</keyword>
<evidence type="ECO:0000256" key="10">
    <source>
        <dbReference type="ARBA" id="ARBA00022964"/>
    </source>
</evidence>
<dbReference type="Pfam" id="PF12851">
    <property type="entry name" value="Tet_JBP"/>
    <property type="match status" value="1"/>
</dbReference>
<keyword evidence="10 18" id="KW-0223">Dioxygenase</keyword>
<feature type="region of interest" description="Disordered" evidence="19">
    <location>
        <begin position="2057"/>
        <end position="2079"/>
    </location>
</feature>
<dbReference type="InterPro" id="IPR001412">
    <property type="entry name" value="aa-tRNA-synth_I_CS"/>
</dbReference>
<evidence type="ECO:0000256" key="16">
    <source>
        <dbReference type="ARBA" id="ARBA00049431"/>
    </source>
</evidence>
<feature type="compositionally biased region" description="Polar residues" evidence="19">
    <location>
        <begin position="1677"/>
        <end position="1688"/>
    </location>
</feature>
<comment type="cofactor">
    <cofactor evidence="18">
        <name>Fe(2+)</name>
        <dbReference type="ChEBI" id="CHEBI:29033"/>
    </cofactor>
    <text evidence="18">Binds 1 Fe(2+) ion per subunit.</text>
</comment>
<keyword evidence="22" id="KW-1185">Reference proteome</keyword>
<evidence type="ECO:0000256" key="4">
    <source>
        <dbReference type="ARBA" id="ARBA00022454"/>
    </source>
</evidence>
<evidence type="ECO:0000256" key="9">
    <source>
        <dbReference type="ARBA" id="ARBA00022853"/>
    </source>
</evidence>
<dbReference type="InterPro" id="IPR046942">
    <property type="entry name" value="TET_oxygenase"/>
</dbReference>
<evidence type="ECO:0000313" key="21">
    <source>
        <dbReference type="Ensembl" id="ENSAOCP00000070299.1"/>
    </source>
</evidence>
<dbReference type="EC" id="1.14.11.80" evidence="18"/>
<evidence type="ECO:0000259" key="20">
    <source>
        <dbReference type="PROSITE" id="PS51058"/>
    </source>
</evidence>
<evidence type="ECO:0000256" key="7">
    <source>
        <dbReference type="ARBA" id="ARBA00022771"/>
    </source>
</evidence>
<dbReference type="GO" id="GO:0045944">
    <property type="term" value="P:positive regulation of transcription by RNA polymerase II"/>
    <property type="evidence" value="ECO:0007669"/>
    <property type="project" value="TreeGrafter"/>
</dbReference>
<comment type="cofactor">
    <cofactor evidence="18">
        <name>Zn(2+)</name>
        <dbReference type="ChEBI" id="CHEBI:29105"/>
    </cofactor>
    <text evidence="18">The zinc ions have a structural role.</text>
</comment>
<evidence type="ECO:0000256" key="3">
    <source>
        <dbReference type="ARBA" id="ARBA00007502"/>
    </source>
</evidence>
<evidence type="ECO:0000256" key="18">
    <source>
        <dbReference type="RuleBase" id="RU367064"/>
    </source>
</evidence>
<accession>A0AAQ5ZZ11</accession>
<reference evidence="21 22" key="1">
    <citation type="submission" date="2022-01" db="EMBL/GenBank/DDBJ databases">
        <title>A chromosome-scale genome assembly of the false clownfish, Amphiprion ocellaris.</title>
        <authorList>
            <person name="Ryu T."/>
        </authorList>
    </citation>
    <scope>NUCLEOTIDE SEQUENCE [LARGE SCALE GENOMIC DNA]</scope>
</reference>
<protein>
    <recommendedName>
        <fullName evidence="18">Methylcytosine dioxygenase TET</fullName>
        <ecNumber evidence="18">1.14.11.80</ecNumber>
    </recommendedName>
</protein>
<feature type="compositionally biased region" description="Low complexity" evidence="19">
    <location>
        <begin position="1732"/>
        <end position="1746"/>
    </location>
</feature>
<dbReference type="GO" id="GO:0005634">
    <property type="term" value="C:nucleus"/>
    <property type="evidence" value="ECO:0007669"/>
    <property type="project" value="UniProtKB-UniRule"/>
</dbReference>
<dbReference type="GeneTree" id="ENSGT00940000157631"/>
<dbReference type="Pfam" id="PF02008">
    <property type="entry name" value="zf-CXXC"/>
    <property type="match status" value="1"/>
</dbReference>
<comment type="catalytic activity">
    <reaction evidence="16 18">
        <text>a 5-hydroxymethyl-2'-deoxycytidine in DNA + 2-oxoglutarate + O2 = a 5-formyl-2'-deoxycytidine in DNA + succinate + CO2 + H2O</text>
        <dbReference type="Rhea" id="RHEA:53828"/>
        <dbReference type="Rhea" id="RHEA-COMP:13315"/>
        <dbReference type="Rhea" id="RHEA-COMP:13656"/>
        <dbReference type="ChEBI" id="CHEBI:15377"/>
        <dbReference type="ChEBI" id="CHEBI:15379"/>
        <dbReference type="ChEBI" id="CHEBI:16526"/>
        <dbReference type="ChEBI" id="CHEBI:16810"/>
        <dbReference type="ChEBI" id="CHEBI:30031"/>
        <dbReference type="ChEBI" id="CHEBI:136731"/>
        <dbReference type="ChEBI" id="CHEBI:137731"/>
        <dbReference type="EC" id="1.14.11.80"/>
    </reaction>
</comment>
<proteinExistence type="inferred from homology"/>
<feature type="region of interest" description="Disordered" evidence="19">
    <location>
        <begin position="1894"/>
        <end position="1913"/>
    </location>
</feature>
<feature type="compositionally biased region" description="Polar residues" evidence="19">
    <location>
        <begin position="967"/>
        <end position="989"/>
    </location>
</feature>
<dbReference type="GO" id="GO:0003677">
    <property type="term" value="F:DNA binding"/>
    <property type="evidence" value="ECO:0007669"/>
    <property type="project" value="InterPro"/>
</dbReference>
<feature type="compositionally biased region" description="Pro residues" evidence="19">
    <location>
        <begin position="1820"/>
        <end position="1831"/>
    </location>
</feature>
<evidence type="ECO:0000256" key="1">
    <source>
        <dbReference type="ARBA" id="ARBA00004123"/>
    </source>
</evidence>
<dbReference type="GO" id="GO:0070579">
    <property type="term" value="F:DNA 5-methylcytosine dioxygenase activity"/>
    <property type="evidence" value="ECO:0007669"/>
    <property type="project" value="UniProtKB-UniRule"/>
</dbReference>
<keyword evidence="12 18" id="KW-0408">Iron</keyword>
<feature type="region of interest" description="Disordered" evidence="19">
    <location>
        <begin position="1463"/>
        <end position="1484"/>
    </location>
</feature>
<evidence type="ECO:0000256" key="13">
    <source>
        <dbReference type="ARBA" id="ARBA00023125"/>
    </source>
</evidence>
<keyword evidence="8 18" id="KW-0862">Zinc</keyword>
<organism evidence="21 22">
    <name type="scientific">Amphiprion ocellaris</name>
    <name type="common">Clown anemonefish</name>
    <dbReference type="NCBI Taxonomy" id="80972"/>
    <lineage>
        <taxon>Eukaryota</taxon>
        <taxon>Metazoa</taxon>
        <taxon>Chordata</taxon>
        <taxon>Craniata</taxon>
        <taxon>Vertebrata</taxon>
        <taxon>Euteleostomi</taxon>
        <taxon>Actinopterygii</taxon>
        <taxon>Neopterygii</taxon>
        <taxon>Teleostei</taxon>
        <taxon>Neoteleostei</taxon>
        <taxon>Acanthomorphata</taxon>
        <taxon>Ovalentaria</taxon>
        <taxon>Pomacentridae</taxon>
        <taxon>Amphiprion</taxon>
    </lineage>
</organism>
<feature type="compositionally biased region" description="Low complexity" evidence="19">
    <location>
        <begin position="549"/>
        <end position="560"/>
    </location>
</feature>
<evidence type="ECO:0000256" key="11">
    <source>
        <dbReference type="ARBA" id="ARBA00023002"/>
    </source>
</evidence>
<feature type="region of interest" description="Disordered" evidence="19">
    <location>
        <begin position="1920"/>
        <end position="1950"/>
    </location>
</feature>
<feature type="compositionally biased region" description="Low complexity" evidence="19">
    <location>
        <begin position="490"/>
        <end position="507"/>
    </location>
</feature>
<feature type="region of interest" description="Disordered" evidence="19">
    <location>
        <begin position="1614"/>
        <end position="1849"/>
    </location>
</feature>
<feature type="region of interest" description="Disordered" evidence="19">
    <location>
        <begin position="353"/>
        <end position="417"/>
    </location>
</feature>
<reference evidence="21" key="2">
    <citation type="submission" date="2025-08" db="UniProtKB">
        <authorList>
            <consortium name="Ensembl"/>
        </authorList>
    </citation>
    <scope>IDENTIFICATION</scope>
</reference>
<dbReference type="GO" id="GO:0141166">
    <property type="term" value="P:chromosomal 5-methylcytosine DNA demethylation pathway"/>
    <property type="evidence" value="ECO:0007669"/>
    <property type="project" value="UniProtKB-UniRule"/>
</dbReference>
<feature type="compositionally biased region" description="Low complexity" evidence="19">
    <location>
        <begin position="2057"/>
        <end position="2067"/>
    </location>
</feature>
<keyword evidence="5" id="KW-0217">Developmental protein</keyword>
<evidence type="ECO:0000256" key="15">
    <source>
        <dbReference type="ARBA" id="ARBA00047840"/>
    </source>
</evidence>
<dbReference type="GO" id="GO:0005524">
    <property type="term" value="F:ATP binding"/>
    <property type="evidence" value="ECO:0007669"/>
    <property type="project" value="InterPro"/>
</dbReference>
<dbReference type="Proteomes" id="UP001501940">
    <property type="component" value="Chromosome 6"/>
</dbReference>
<comment type="function">
    <text evidence="18">Dioxygenase that catalyzes the conversion of the modified genomic base 5-methylcytosine (5mC) into 5-hydroxymethylcytosine (5hmC) and plays a key role in epigenetic chromatin reprogramming during embryonic development.</text>
</comment>
<keyword evidence="4" id="KW-0158">Chromosome</keyword>
<feature type="region of interest" description="Disordered" evidence="19">
    <location>
        <begin position="646"/>
        <end position="680"/>
    </location>
</feature>
<feature type="compositionally biased region" description="Low complexity" evidence="19">
    <location>
        <begin position="1753"/>
        <end position="1770"/>
    </location>
</feature>
<feature type="compositionally biased region" description="Polar residues" evidence="19">
    <location>
        <begin position="1719"/>
        <end position="1728"/>
    </location>
</feature>
<feature type="compositionally biased region" description="Polar residues" evidence="19">
    <location>
        <begin position="1621"/>
        <end position="1645"/>
    </location>
</feature>
<feature type="compositionally biased region" description="Low complexity" evidence="19">
    <location>
        <begin position="1646"/>
        <end position="1656"/>
    </location>
</feature>
<keyword evidence="14" id="KW-0539">Nucleus</keyword>
<feature type="compositionally biased region" description="Basic and acidic residues" evidence="19">
    <location>
        <begin position="1463"/>
        <end position="1473"/>
    </location>
</feature>
<dbReference type="InterPro" id="IPR040175">
    <property type="entry name" value="TET1/2/3"/>
</dbReference>
<feature type="compositionally biased region" description="Basic and acidic residues" evidence="19">
    <location>
        <begin position="990"/>
        <end position="1003"/>
    </location>
</feature>
<feature type="region of interest" description="Disordered" evidence="19">
    <location>
        <begin position="291"/>
        <end position="312"/>
    </location>
</feature>
<feature type="compositionally biased region" description="Polar residues" evidence="19">
    <location>
        <begin position="380"/>
        <end position="414"/>
    </location>
</feature>
<comment type="similarity">
    <text evidence="3 18">Belongs to the TET family.</text>
</comment>
<feature type="region of interest" description="Disordered" evidence="19">
    <location>
        <begin position="878"/>
        <end position="913"/>
    </location>
</feature>
<feature type="region of interest" description="Disordered" evidence="19">
    <location>
        <begin position="935"/>
        <end position="1008"/>
    </location>
</feature>
<keyword evidence="7 17" id="KW-0863">Zinc-finger</keyword>
<feature type="region of interest" description="Disordered" evidence="19">
    <location>
        <begin position="451"/>
        <end position="571"/>
    </location>
</feature>
<keyword evidence="6 18" id="KW-0479">Metal-binding</keyword>
<evidence type="ECO:0000256" key="14">
    <source>
        <dbReference type="ARBA" id="ARBA00023242"/>
    </source>
</evidence>
<dbReference type="PANTHER" id="PTHR23358:SF4">
    <property type="entry name" value="METHYLCYTOSINE DIOXYGENASE TET3"/>
    <property type="match status" value="1"/>
</dbReference>
<dbReference type="PANTHER" id="PTHR23358">
    <property type="entry name" value="METHYLCYTOSINE DIOXYGENASE TET"/>
    <property type="match status" value="1"/>
</dbReference>
<feature type="compositionally biased region" description="Polar residues" evidence="19">
    <location>
        <begin position="475"/>
        <end position="486"/>
    </location>
</feature>
<evidence type="ECO:0000313" key="22">
    <source>
        <dbReference type="Proteomes" id="UP001501940"/>
    </source>
</evidence>
<evidence type="ECO:0000256" key="5">
    <source>
        <dbReference type="ARBA" id="ARBA00022473"/>
    </source>
</evidence>
<dbReference type="GO" id="GO:0005694">
    <property type="term" value="C:chromosome"/>
    <property type="evidence" value="ECO:0007669"/>
    <property type="project" value="UniProtKB-SubCell"/>
</dbReference>
<evidence type="ECO:0000256" key="6">
    <source>
        <dbReference type="ARBA" id="ARBA00022723"/>
    </source>
</evidence>
<evidence type="ECO:0000256" key="8">
    <source>
        <dbReference type="ARBA" id="ARBA00022833"/>
    </source>
</evidence>
<feature type="domain" description="CXXC-type" evidence="20">
    <location>
        <begin position="71"/>
        <end position="112"/>
    </location>
</feature>
<dbReference type="InterPro" id="IPR024779">
    <property type="entry name" value="2OGFeDO_JBP1/TET_oxygenase_dom"/>
</dbReference>
<comment type="catalytic activity">
    <reaction evidence="15 18">
        <text>a 5-formyl-2'-deoxycytidine in DNA + 2-oxoglutarate + O2 = a 5-carboxyl-2'-deoxycytidine in DNA + succinate + CO2 + H(+)</text>
        <dbReference type="Rhea" id="RHEA:53832"/>
        <dbReference type="Rhea" id="RHEA-COMP:13656"/>
        <dbReference type="Rhea" id="RHEA-COMP:13657"/>
        <dbReference type="ChEBI" id="CHEBI:15378"/>
        <dbReference type="ChEBI" id="CHEBI:15379"/>
        <dbReference type="ChEBI" id="CHEBI:16526"/>
        <dbReference type="ChEBI" id="CHEBI:16810"/>
        <dbReference type="ChEBI" id="CHEBI:30031"/>
        <dbReference type="ChEBI" id="CHEBI:137731"/>
        <dbReference type="ChEBI" id="CHEBI:137732"/>
        <dbReference type="EC" id="1.14.11.80"/>
    </reaction>
</comment>
<feature type="compositionally biased region" description="Polar residues" evidence="19">
    <location>
        <begin position="451"/>
        <end position="466"/>
    </location>
</feature>
<feature type="compositionally biased region" description="Low complexity" evidence="19">
    <location>
        <begin position="220"/>
        <end position="237"/>
    </location>
</feature>
<feature type="compositionally biased region" description="Low complexity" evidence="19">
    <location>
        <begin position="892"/>
        <end position="910"/>
    </location>
</feature>
<keyword evidence="11 18" id="KW-0560">Oxidoreductase</keyword>
<evidence type="ECO:0000256" key="19">
    <source>
        <dbReference type="SAM" id="MobiDB-lite"/>
    </source>
</evidence>
<evidence type="ECO:0000256" key="17">
    <source>
        <dbReference type="PROSITE-ProRule" id="PRU00509"/>
    </source>
</evidence>
<comment type="catalytic activity">
    <reaction evidence="18">
        <text>a 5-methyl-2'-deoxycytidine in DNA + 2-oxoglutarate + O2 = a 5-hydroxymethyl-2'-deoxycytidine in DNA + succinate + CO2</text>
        <dbReference type="Rhea" id="RHEA:52636"/>
        <dbReference type="Rhea" id="RHEA-COMP:11370"/>
        <dbReference type="Rhea" id="RHEA-COMP:13315"/>
        <dbReference type="ChEBI" id="CHEBI:15379"/>
        <dbReference type="ChEBI" id="CHEBI:16526"/>
        <dbReference type="ChEBI" id="CHEBI:16810"/>
        <dbReference type="ChEBI" id="CHEBI:30031"/>
        <dbReference type="ChEBI" id="CHEBI:85454"/>
        <dbReference type="ChEBI" id="CHEBI:136731"/>
        <dbReference type="EC" id="1.14.11.80"/>
    </reaction>
</comment>
<dbReference type="PROSITE" id="PS00178">
    <property type="entry name" value="AA_TRNA_LIGASE_I"/>
    <property type="match status" value="1"/>
</dbReference>
<sequence>MPRPRAGPGPPPEDIYEFSKDTEEAQSLLLQRKSLDKTSPLSKYIEAEHQQAGLFSLCPYDASPDAALDQQKKRRKKCGICTPCLRKENCGSCANCLNRKTGKQICKLRKCEQLKKRRNEWEVSEIQVDYIEDNSQGCLGNPELATETVHKVTSVDGPRSGGQMEIGSHDRLQEGALSLELANGVNRYPNDDEASIEREQQRAGSVPPRQNWVPGHGKVSDTQQQQSCWSSSSGTTSGVPVHHANVEDAQNLVAFSAIAGSLPPSSSSSCLLVQPNTAQLYEKFTQETGAGGTHARLSAGAPEGSCQPPENLDTLQSALSQAKHGHKPPNCNCDGPDCPDYLEWLEKKIKLATSEDQTSQKTSDASPHLQPHLQQSHLQNHTQPSQQVNGGHHLSTSCSQHQQATQGSHPNQVPCSKPPIPCSPQVLSIAKEKNISLQTAIAIDALTQLSGTSPQAAGPPGQTNYKSHLHHHQHTQNIISQPSNGTGLIPSSPGTHSSSSRSQSVPPGLHTSQQASCEHHRPQSQGQPPHATPLPFSTSPFPRQGKPEGFSPSPQQWQQGSGRGSEQRNPWMCMKSEPQSHFATAPHSSSDPMSELKQLLGDTSGKFSNATFKLPVVQQLSLNQNGGVQTQDNPALARIKQESDSGEHYHHTASMGQCGMANGQQQGQHYPGTPLSPGQAAISHSTQAALQQHLHYKRNLFSNHSSGFGAPGPHAPLACQNLKKWWPQMDAESLSHLAIKQEPKEPKKKKNSQGSPVIKAMSGMLIGPPLPKPKQIIIKKTKQKASMPTFLPQTQITVQKPPVLMMDRAPALTSLQTGPLPSLPFHSNSTQAAAAGLPAPAQSQVSIFNSLMTPSSAISVLSENTPALIGALPPPVAPAAHVRSEGAGSLASSNTSTTTPVTSTSPSSTSRLQSLINIDPKYEELIRQFEAEFGDSAPDAPASQPMEETASTPKPGIQSLISPKDLSPTSSFTSQSVLLNSTTQASSTPHSDHPEMEVNKDESGTQSKATLSQTLTENRNDKQHEGAFPISLHQEAILDKQQQSRVLEDTFSMPCSPLPKRMKIEASGDIAVLSTTCYSEEDTPTKDSLPSSPSLKGFLESPLRYLDTSTKSLLDTPSKDLQAEFPTCTCVEQILEKDEGPYYNHLGSGPTVASIRSLMETRYGEKGEAIRIEKVVYTGKEGKSSHGCPIAKWVIRRSSETEKLLCVVRHRAGHHCANAVIIILIMAWEGVPRGLADKLYRELSDTLTKYGNPTSRRCGLNDDRTCACQGKDPESCGASFSFGCSWSMYFNGCKYARSKMPRKFRLQGDRPEEEDKLRDNFQNLATEVAPLYKRLAPQAYSNQCQSEHKAPECRLGLKEGRPFSGVTACMDFCAHAHKDQHNLYNGCTVVCTLTKEDNRTVGEIPEDEQLHVLPLYTISLTDEFGNAEAQRLKMQTGAIQVLQAFRREVRKLPEPAKSCRQRRLEAKKAASEKKKSKLMQQAGETPEKTVVKSVCITSSPQPQGNKAIIKQEVKPNIKMEPFNGSVDGYPVQAADPFSNIYPHPAYYARGGLPPTGQPSAPEAVKAYHPTLPAMPYGYYNFPPNALFPPKLRTYEGRNGSKVVQVDKKPDIQSLQAKLAQSCPSHPEQTSQPNHSTYTQSADYNQSRPSSVSSEPSNRGTPVIKQEPMDVPVYEGTLPSQSGVNTGRITPQPVAWPGHKINGSIIPTTWDGHLNRKQSPEASSLNPDKQQFHQHPQQRQPSPYSQQWTSYPGSNPMMVSPSPSPSVQVPLSPSPSPHLGTALQANIHQGSPRPATPRPSTPHTGPLQPVSCHSGSVTPQPGTPGPGTPRPGTPRHWASPAPSPQPNAWAMGPAAYSPVLKHSNPAGAYPDKIWSKTGESRCSTPLGLQEKAWKSCGGSVAGSTPSPAPEGRLFPDALQQSNQACWDPSQAESDTESTKHREEDEDEVWSDSEHNFLDPNIGGVAVAPAHGSILIECARRELHATTPLKKPDRSHPTRISLVFYQHKNLNQPMHGLALWEAKMKLLAERALQRQQEAALLGLSQDDIKTLGKKRKWGASVAGASPGPGQSKDKKEGPVTRVAPTFNTTSLVTVSPYAFTRLTGPYSHFV</sequence>
<feature type="region of interest" description="Disordered" evidence="19">
    <location>
        <begin position="188"/>
        <end position="241"/>
    </location>
</feature>
<reference evidence="21" key="3">
    <citation type="submission" date="2025-09" db="UniProtKB">
        <authorList>
            <consortium name="Ensembl"/>
        </authorList>
    </citation>
    <scope>IDENTIFICATION</scope>
</reference>
<dbReference type="GO" id="GO:0006418">
    <property type="term" value="P:tRNA aminoacylation for protein translation"/>
    <property type="evidence" value="ECO:0007669"/>
    <property type="project" value="InterPro"/>
</dbReference>
<feature type="compositionally biased region" description="Polar residues" evidence="19">
    <location>
        <begin position="354"/>
        <end position="365"/>
    </location>
</feature>
<dbReference type="Ensembl" id="ENSAOCT00000061897.1">
    <property type="protein sequence ID" value="ENSAOCP00000070299.1"/>
    <property type="gene ID" value="ENSAOCG00000017097.2"/>
</dbReference>
<dbReference type="SMART" id="SM01333">
    <property type="entry name" value="Tet_JBP"/>
    <property type="match status" value="1"/>
</dbReference>
<dbReference type="GO" id="GO:0040029">
    <property type="term" value="P:epigenetic regulation of gene expression"/>
    <property type="evidence" value="ECO:0007669"/>
    <property type="project" value="InterPro"/>
</dbReference>
<dbReference type="PROSITE" id="PS51058">
    <property type="entry name" value="ZF_CXXC"/>
    <property type="match status" value="1"/>
</dbReference>
<dbReference type="GO" id="GO:0004812">
    <property type="term" value="F:aminoacyl-tRNA ligase activity"/>
    <property type="evidence" value="ECO:0007669"/>
    <property type="project" value="InterPro"/>
</dbReference>
<name>A0AAQ5ZZ11_AMPOC</name>